<evidence type="ECO:0000313" key="2">
    <source>
        <dbReference type="EMBL" id="CDI87341.1"/>
    </source>
</evidence>
<dbReference type="OrthoDB" id="348183at2759"/>
<keyword evidence="3" id="KW-1185">Reference proteome</keyword>
<dbReference type="Proteomes" id="UP000018201">
    <property type="component" value="Unassembled WGS sequence"/>
</dbReference>
<dbReference type="AlphaFoldDB" id="U6H422"/>
<name>U6H422_9EIME</name>
<feature type="region of interest" description="Disordered" evidence="1">
    <location>
        <begin position="117"/>
        <end position="156"/>
    </location>
</feature>
<sequence>MVSLVRMAGMTVKICSSVVSGLSAMRSINGVPEEVLQQQLGVLDAVFSEHSKYIRADNLHKSFIHYCQRHTKQQALLPSESETSAPTLLPSLKKLLQGISTAVNNAGGLLQFAGGEKPHDLLLPNPQEPWKPDDPNTQIQADEGAPQESHSSSEYAGLTPSLEVHTAAPSIGPAPPQVAAWRVGTQPVESVKPTLPRHPQYAWNTKQEELENPPYLLASRMLGTSISWMHTPAHGDTGTHPPVSRKTQQPGGTMTSLPTPFHGDDVGVTSLQRSLLEHSLYAVSRRPEQQSPGASAEASVGVESRRGFFRGGNVPDQALPAPWAPASTDSGQHMPTRVVTWAYGAGEQSIPQRPRPEQADGMLAELIRGGLRLEDIFPEDSDVSSPM</sequence>
<evidence type="ECO:0000313" key="3">
    <source>
        <dbReference type="Proteomes" id="UP000018201"/>
    </source>
</evidence>
<protein>
    <submittedName>
        <fullName evidence="2">Uncharacterized protein</fullName>
    </submittedName>
</protein>
<reference evidence="2" key="2">
    <citation type="submission" date="2013-10" db="EMBL/GenBank/DDBJ databases">
        <authorList>
            <person name="Aslett M."/>
        </authorList>
    </citation>
    <scope>NUCLEOTIDE SEQUENCE [LARGE SCALE GENOMIC DNA]</scope>
    <source>
        <strain evidence="2">Houghton</strain>
    </source>
</reference>
<evidence type="ECO:0000256" key="1">
    <source>
        <dbReference type="SAM" id="MobiDB-lite"/>
    </source>
</evidence>
<organism evidence="2 3">
    <name type="scientific">Eimeria praecox</name>
    <dbReference type="NCBI Taxonomy" id="51316"/>
    <lineage>
        <taxon>Eukaryota</taxon>
        <taxon>Sar</taxon>
        <taxon>Alveolata</taxon>
        <taxon>Apicomplexa</taxon>
        <taxon>Conoidasida</taxon>
        <taxon>Coccidia</taxon>
        <taxon>Eucoccidiorida</taxon>
        <taxon>Eimeriorina</taxon>
        <taxon>Eimeriidae</taxon>
        <taxon>Eimeria</taxon>
    </lineage>
</organism>
<reference evidence="2" key="1">
    <citation type="submission" date="2013-10" db="EMBL/GenBank/DDBJ databases">
        <title>Genomic analysis of the causative agents of coccidiosis in chickens.</title>
        <authorList>
            <person name="Reid A.J."/>
            <person name="Blake D."/>
            <person name="Billington K."/>
            <person name="Browne H."/>
            <person name="Dunn M."/>
            <person name="Hung S."/>
            <person name="Kawahara F."/>
            <person name="Miranda-Saavedra D."/>
            <person name="Mourier T."/>
            <person name="Nagra H."/>
            <person name="Otto T.D."/>
            <person name="Rawlings N."/>
            <person name="Sanchez A."/>
            <person name="Sanders M."/>
            <person name="Subramaniam C."/>
            <person name="Tay Y."/>
            <person name="Dear P."/>
            <person name="Doerig C."/>
            <person name="Gruber A."/>
            <person name="Parkinson J."/>
            <person name="Shirley M."/>
            <person name="Wan K.L."/>
            <person name="Berriman M."/>
            <person name="Tomley F."/>
            <person name="Pain A."/>
        </authorList>
    </citation>
    <scope>NUCLEOTIDE SEQUENCE [LARGE SCALE GENOMIC DNA]</scope>
    <source>
        <strain evidence="2">Houghton</strain>
    </source>
</reference>
<accession>U6H422</accession>
<proteinExistence type="predicted"/>
<dbReference type="VEuPathDB" id="ToxoDB:EPH_0025470"/>
<gene>
    <name evidence="2" type="ORF">EPH_0025470</name>
</gene>
<dbReference type="EMBL" id="HG697264">
    <property type="protein sequence ID" value="CDI87341.1"/>
    <property type="molecule type" value="Genomic_DNA"/>
</dbReference>